<evidence type="ECO:0000259" key="4">
    <source>
        <dbReference type="PROSITE" id="PS50006"/>
    </source>
</evidence>
<dbReference type="EMBL" id="CP058316">
    <property type="protein sequence ID" value="QLD10700.1"/>
    <property type="molecule type" value="Genomic_DNA"/>
</dbReference>
<protein>
    <submittedName>
        <fullName evidence="5">FHA domain-containing protein</fullName>
    </submittedName>
</protein>
<sequence length="443" mass="44108">MTAHIWPQQDAVATIALGGSGGIDPGALAAASLVQLLVGIGVYVWLALALTAVFRKVGVAPWKAWVPVLNGWELFVLGGMRGWWAAVLTGGAILVAIVGTIVGGLFAGAAVTAGFGGDAASAAGALAAAAVVPALIWLAFLVFAVVVQVRLLRALCRGFGVGTAYVVLGVILFPVWASVIGWGSARWLGRPTEQASGPFGEGPTPGASTAAPVDTATRASSASSASSSSSASSGAFAPPTAFAAVPAAPADLAAADQPADPGPVTASPWAPPPPPAETVAEPVAPLPWTAPPASPAPASPAPAPAAPAPAPVAARSAPAGLEEDAQDVDERTVLAARRAPQASLRLPAGTSVVLTSDTAVLGRNPVATADAPDAQLIPVDDTTRTVSKTHALLRRTSEGWMISDLASTNGVFVGEDEAEVSGPTRVTGAFHLGDAELHLSEDG</sequence>
<evidence type="ECO:0000313" key="6">
    <source>
        <dbReference type="Proteomes" id="UP000509638"/>
    </source>
</evidence>
<reference evidence="5 6" key="1">
    <citation type="submission" date="2020-06" db="EMBL/GenBank/DDBJ databases">
        <authorList>
            <person name="Jo H."/>
        </authorList>
    </citation>
    <scope>NUCLEOTIDE SEQUENCE [LARGE SCALE GENOMIC DNA]</scope>
    <source>
        <strain evidence="5 6">I46</strain>
    </source>
</reference>
<dbReference type="InterPro" id="IPR008984">
    <property type="entry name" value="SMAD_FHA_dom_sf"/>
</dbReference>
<feature type="compositionally biased region" description="Pro residues" evidence="2">
    <location>
        <begin position="284"/>
        <end position="310"/>
    </location>
</feature>
<gene>
    <name evidence="5" type="ORF">HW566_02235</name>
</gene>
<feature type="transmembrane region" description="Helical" evidence="3">
    <location>
        <begin position="83"/>
        <end position="111"/>
    </location>
</feature>
<keyword evidence="1" id="KW-0597">Phosphoprotein</keyword>
<feature type="transmembrane region" description="Helical" evidence="3">
    <location>
        <begin position="123"/>
        <end position="147"/>
    </location>
</feature>
<dbReference type="Pfam" id="PF00498">
    <property type="entry name" value="FHA"/>
    <property type="match status" value="1"/>
</dbReference>
<feature type="compositionally biased region" description="Low complexity" evidence="2">
    <location>
        <begin position="252"/>
        <end position="268"/>
    </location>
</feature>
<feature type="transmembrane region" description="Helical" evidence="3">
    <location>
        <begin position="27"/>
        <end position="54"/>
    </location>
</feature>
<name>A0A7D5JCB4_9MICO</name>
<dbReference type="SUPFAM" id="SSF49879">
    <property type="entry name" value="SMAD/FHA domain"/>
    <property type="match status" value="1"/>
</dbReference>
<evidence type="ECO:0000256" key="1">
    <source>
        <dbReference type="ARBA" id="ARBA00022553"/>
    </source>
</evidence>
<accession>A0A7D5JCB4</accession>
<evidence type="ECO:0000256" key="3">
    <source>
        <dbReference type="SAM" id="Phobius"/>
    </source>
</evidence>
<keyword evidence="3" id="KW-1133">Transmembrane helix</keyword>
<organism evidence="5 6">
    <name type="scientific">Microbacterium oleivorans</name>
    <dbReference type="NCBI Taxonomy" id="273677"/>
    <lineage>
        <taxon>Bacteria</taxon>
        <taxon>Bacillati</taxon>
        <taxon>Actinomycetota</taxon>
        <taxon>Actinomycetes</taxon>
        <taxon>Micrococcales</taxon>
        <taxon>Microbacteriaceae</taxon>
        <taxon>Microbacterium</taxon>
    </lineage>
</organism>
<dbReference type="Gene3D" id="2.60.200.20">
    <property type="match status" value="1"/>
</dbReference>
<dbReference type="CDD" id="cd00060">
    <property type="entry name" value="FHA"/>
    <property type="match status" value="1"/>
</dbReference>
<feature type="compositionally biased region" description="Low complexity" evidence="2">
    <location>
        <begin position="219"/>
        <end position="232"/>
    </location>
</feature>
<dbReference type="RefSeq" id="WP_178010027.1">
    <property type="nucleotide sequence ID" value="NZ_CP058316.1"/>
</dbReference>
<dbReference type="AlphaFoldDB" id="A0A7D5JCB4"/>
<keyword evidence="3" id="KW-0812">Transmembrane</keyword>
<dbReference type="InterPro" id="IPR000253">
    <property type="entry name" value="FHA_dom"/>
</dbReference>
<keyword evidence="3" id="KW-0472">Membrane</keyword>
<proteinExistence type="predicted"/>
<feature type="region of interest" description="Disordered" evidence="2">
    <location>
        <begin position="252"/>
        <end position="326"/>
    </location>
</feature>
<evidence type="ECO:0000313" key="5">
    <source>
        <dbReference type="EMBL" id="QLD10700.1"/>
    </source>
</evidence>
<dbReference type="PROSITE" id="PS50006">
    <property type="entry name" value="FHA_DOMAIN"/>
    <property type="match status" value="1"/>
</dbReference>
<feature type="domain" description="FHA" evidence="4">
    <location>
        <begin position="359"/>
        <end position="418"/>
    </location>
</feature>
<feature type="transmembrane region" description="Helical" evidence="3">
    <location>
        <begin position="159"/>
        <end position="182"/>
    </location>
</feature>
<dbReference type="Proteomes" id="UP000509638">
    <property type="component" value="Chromosome"/>
</dbReference>
<feature type="region of interest" description="Disordered" evidence="2">
    <location>
        <begin position="193"/>
        <end position="232"/>
    </location>
</feature>
<evidence type="ECO:0000256" key="2">
    <source>
        <dbReference type="SAM" id="MobiDB-lite"/>
    </source>
</evidence>